<evidence type="ECO:0000256" key="7">
    <source>
        <dbReference type="PIRSR" id="PIRSR001365-1"/>
    </source>
</evidence>
<dbReference type="Proteomes" id="UP000593758">
    <property type="component" value="Chromosome"/>
</dbReference>
<evidence type="ECO:0000313" key="10">
    <source>
        <dbReference type="Proteomes" id="UP000593758"/>
    </source>
</evidence>
<dbReference type="SMART" id="SM01130">
    <property type="entry name" value="DHDPS"/>
    <property type="match status" value="1"/>
</dbReference>
<dbReference type="GO" id="GO:0008840">
    <property type="term" value="F:4-hydroxy-tetrahydrodipicolinate synthase activity"/>
    <property type="evidence" value="ECO:0007669"/>
    <property type="project" value="TreeGrafter"/>
</dbReference>
<dbReference type="NCBIfam" id="TIGR03249">
    <property type="entry name" value="KdgD"/>
    <property type="match status" value="1"/>
</dbReference>
<accession>A0A7M1SVR4</accession>
<comment type="catalytic activity">
    <reaction evidence="1 5">
        <text>5-dehydro-4-deoxy-D-glucarate + H(+) = 2,5-dioxopentanoate + CO2 + H2O</text>
        <dbReference type="Rhea" id="RHEA:24608"/>
        <dbReference type="ChEBI" id="CHEBI:15377"/>
        <dbReference type="ChEBI" id="CHEBI:15378"/>
        <dbReference type="ChEBI" id="CHEBI:16526"/>
        <dbReference type="ChEBI" id="CHEBI:42819"/>
        <dbReference type="ChEBI" id="CHEBI:58136"/>
        <dbReference type="EC" id="4.2.1.41"/>
    </reaction>
</comment>
<dbReference type="PANTHER" id="PTHR12128">
    <property type="entry name" value="DIHYDRODIPICOLINATE SYNTHASE"/>
    <property type="match status" value="1"/>
</dbReference>
<name>A0A7M1SVR4_9MICO</name>
<comment type="similarity">
    <text evidence="3 5 6">Belongs to the DapA family.</text>
</comment>
<protein>
    <recommendedName>
        <fullName evidence="5">Probable 5-dehydro-4-deoxyglucarate dehydratase</fullName>
        <ecNumber evidence="5">4.2.1.41</ecNumber>
    </recommendedName>
    <alternativeName>
        <fullName evidence="5">5-keto-4-deoxy-glucarate dehydratase</fullName>
        <shortName evidence="5">KDGDH</shortName>
    </alternativeName>
</protein>
<organism evidence="9 10">
    <name type="scientific">Ruania alkalisoli</name>
    <dbReference type="NCBI Taxonomy" id="2779775"/>
    <lineage>
        <taxon>Bacteria</taxon>
        <taxon>Bacillati</taxon>
        <taxon>Actinomycetota</taxon>
        <taxon>Actinomycetes</taxon>
        <taxon>Micrococcales</taxon>
        <taxon>Ruaniaceae</taxon>
        <taxon>Ruania</taxon>
    </lineage>
</organism>
<evidence type="ECO:0000256" key="5">
    <source>
        <dbReference type="HAMAP-Rule" id="MF_00694"/>
    </source>
</evidence>
<dbReference type="InterPro" id="IPR002220">
    <property type="entry name" value="DapA-like"/>
</dbReference>
<evidence type="ECO:0000313" key="9">
    <source>
        <dbReference type="EMBL" id="QOR71638.1"/>
    </source>
</evidence>
<feature type="active site" description="Proton donor/acceptor" evidence="7">
    <location>
        <position position="144"/>
    </location>
</feature>
<dbReference type="SUPFAM" id="SSF51569">
    <property type="entry name" value="Aldolase"/>
    <property type="match status" value="1"/>
</dbReference>
<dbReference type="EMBL" id="CP063169">
    <property type="protein sequence ID" value="QOR71638.1"/>
    <property type="molecule type" value="Genomic_DNA"/>
</dbReference>
<dbReference type="EC" id="4.2.1.41" evidence="5"/>
<feature type="active site" description="Schiff-base intermediate with substrate" evidence="7">
    <location>
        <position position="170"/>
    </location>
</feature>
<dbReference type="Gene3D" id="3.20.20.70">
    <property type="entry name" value="Aldolase class I"/>
    <property type="match status" value="1"/>
</dbReference>
<keyword evidence="10" id="KW-1185">Reference proteome</keyword>
<comment type="pathway">
    <text evidence="2 5">Carbohydrate acid metabolism; D-glucarate degradation; 2,5-dioxopentanoate from D-glucarate: step 2/2.</text>
</comment>
<dbReference type="PIRSF" id="PIRSF001365">
    <property type="entry name" value="DHDPS"/>
    <property type="match status" value="1"/>
</dbReference>
<evidence type="ECO:0000256" key="2">
    <source>
        <dbReference type="ARBA" id="ARBA00004983"/>
    </source>
</evidence>
<dbReference type="InterPro" id="IPR017655">
    <property type="entry name" value="Dehydro-deoxyglucarate_dehyd"/>
</dbReference>
<sequence>MPATDPTELATRLGSGLLSFPVTHFDSSGEVDEHAYRDHLGWLAQYPVAGLFAAGGTGEIFSLTPPEVARVVRFAVDEVNGRVPVLAPASASTALAVEQVRDAERAGADGILLFPPYLMESSPEGLRAHVQAVCAATNLGVIHYNRANATIDVGTLTRLTQDCPNLIGFKDGTGDVELVTRVHVTLGDRLTLIGGLPTAETCALAFLELGMTTYSSAMFNFAPEFALAFYDAVRRRDRADVDRRLREFVLPYLDIRNRRPGYAVSIVKAALGAAGRPTSRVRPPLTDLTSEEMDLLRPLVAQITATPGTSTATSPATMGATR</sequence>
<dbReference type="HAMAP" id="MF_00694">
    <property type="entry name" value="KDGDH"/>
    <property type="match status" value="1"/>
</dbReference>
<gene>
    <name evidence="9" type="primary">kdgD</name>
    <name evidence="9" type="ORF">IM660_04950</name>
</gene>
<dbReference type="AlphaFoldDB" id="A0A7M1SVR4"/>
<dbReference type="KEGG" id="halt:IM660_04950"/>
<dbReference type="InterPro" id="IPR013785">
    <property type="entry name" value="Aldolase_TIM"/>
</dbReference>
<evidence type="ECO:0000256" key="3">
    <source>
        <dbReference type="ARBA" id="ARBA00007592"/>
    </source>
</evidence>
<dbReference type="RefSeq" id="WP_193498294.1">
    <property type="nucleotide sequence ID" value="NZ_CP063169.1"/>
</dbReference>
<evidence type="ECO:0000256" key="6">
    <source>
        <dbReference type="PIRNR" id="PIRNR001365"/>
    </source>
</evidence>
<keyword evidence="4 5" id="KW-0456">Lyase</keyword>
<evidence type="ECO:0000256" key="8">
    <source>
        <dbReference type="PIRSR" id="PIRSR001365-2"/>
    </source>
</evidence>
<feature type="binding site" evidence="8">
    <location>
        <position position="57"/>
    </location>
    <ligand>
        <name>pyruvate</name>
        <dbReference type="ChEBI" id="CHEBI:15361"/>
    </ligand>
</feature>
<evidence type="ECO:0000256" key="4">
    <source>
        <dbReference type="ARBA" id="ARBA00023239"/>
    </source>
</evidence>
<dbReference type="NCBIfam" id="NF002958">
    <property type="entry name" value="PRK03620.1"/>
    <property type="match status" value="1"/>
</dbReference>
<dbReference type="PANTHER" id="PTHR12128:SF19">
    <property type="entry name" value="5-DEHYDRO-4-DEOXYGLUCARATE DEHYDRATASE 2-RELATED"/>
    <property type="match status" value="1"/>
</dbReference>
<reference evidence="9 10" key="1">
    <citation type="submission" date="2020-10" db="EMBL/GenBank/DDBJ databases">
        <title>Haloactinobacterium sp. RN3S43, a bacterium isolated from saline soil.</title>
        <authorList>
            <person name="Sun J.-Q."/>
        </authorList>
    </citation>
    <scope>NUCLEOTIDE SEQUENCE [LARGE SCALE GENOMIC DNA]</scope>
    <source>
        <strain evidence="9 10">RN3S43</strain>
    </source>
</reference>
<dbReference type="GO" id="GO:0042838">
    <property type="term" value="P:D-glucarate catabolic process"/>
    <property type="evidence" value="ECO:0007669"/>
    <property type="project" value="UniProtKB-UniRule"/>
</dbReference>
<evidence type="ECO:0000256" key="1">
    <source>
        <dbReference type="ARBA" id="ARBA00001446"/>
    </source>
</evidence>
<proteinExistence type="inferred from homology"/>
<dbReference type="UniPathway" id="UPA00564">
    <property type="reaction ID" value="UER00628"/>
</dbReference>
<dbReference type="GO" id="GO:0047448">
    <property type="term" value="F:5-dehydro-4-deoxyglucarate dehydratase activity"/>
    <property type="evidence" value="ECO:0007669"/>
    <property type="project" value="UniProtKB-UniRule"/>
</dbReference>
<dbReference type="Pfam" id="PF00701">
    <property type="entry name" value="DHDPS"/>
    <property type="match status" value="1"/>
</dbReference>